<dbReference type="EMBL" id="SNXE01000001">
    <property type="protein sequence ID" value="TDP13281.1"/>
    <property type="molecule type" value="Genomic_DNA"/>
</dbReference>
<evidence type="ECO:0000256" key="1">
    <source>
        <dbReference type="SAM" id="MobiDB-lite"/>
    </source>
</evidence>
<keyword evidence="3" id="KW-1185">Reference proteome</keyword>
<reference evidence="2 3" key="1">
    <citation type="submission" date="2019-03" db="EMBL/GenBank/DDBJ databases">
        <title>Genomic Encyclopedia of Type Strains, Phase IV (KMG-IV): sequencing the most valuable type-strain genomes for metagenomic binning, comparative biology and taxonomic classification.</title>
        <authorList>
            <person name="Goeker M."/>
        </authorList>
    </citation>
    <scope>NUCLEOTIDE SEQUENCE [LARGE SCALE GENOMIC DNA]</scope>
    <source>
        <strain evidence="2 3">DSM 25082</strain>
    </source>
</reference>
<dbReference type="Proteomes" id="UP000295357">
    <property type="component" value="Unassembled WGS sequence"/>
</dbReference>
<feature type="compositionally biased region" description="Pro residues" evidence="1">
    <location>
        <begin position="90"/>
        <end position="112"/>
    </location>
</feature>
<protein>
    <submittedName>
        <fullName evidence="2">Uncharacterized protein</fullName>
    </submittedName>
</protein>
<proteinExistence type="predicted"/>
<feature type="compositionally biased region" description="Low complexity" evidence="1">
    <location>
        <begin position="46"/>
        <end position="73"/>
    </location>
</feature>
<evidence type="ECO:0000313" key="2">
    <source>
        <dbReference type="EMBL" id="TDP13281.1"/>
    </source>
</evidence>
<comment type="caution">
    <text evidence="2">The sequence shown here is derived from an EMBL/GenBank/DDBJ whole genome shotgun (WGS) entry which is preliminary data.</text>
</comment>
<sequence length="183" mass="18485">MSEAAEPKALGPRQYLLAAGLAAAVAATMWAAQLEDEGAETAAGLAAPTRSAPRPAAQAASASDAPAPAWSLAERAPWPEASGTQLAAWSPPPPPPPPVAATPVTPVNPGPPPAPPFPYQLIGRMEEAGAPAQALLASGNRSLAAKAGDVIDGQWRVDSVGPNGLALTWLPGQQTQTLTFRPS</sequence>
<dbReference type="AlphaFoldDB" id="A0A4R6NCA1"/>
<dbReference type="OrthoDB" id="9182900at2"/>
<gene>
    <name evidence="2" type="ORF">DFR39_101756</name>
</gene>
<accession>A0A4R6NCA1</accession>
<dbReference type="RefSeq" id="WP_133602174.1">
    <property type="nucleotide sequence ID" value="NZ_JAUFPJ010000001.1"/>
</dbReference>
<name>A0A4R6NCA1_9BURK</name>
<organism evidence="2 3">
    <name type="scientific">Roseateles asaccharophilus</name>
    <dbReference type="NCBI Taxonomy" id="582607"/>
    <lineage>
        <taxon>Bacteria</taxon>
        <taxon>Pseudomonadati</taxon>
        <taxon>Pseudomonadota</taxon>
        <taxon>Betaproteobacteria</taxon>
        <taxon>Burkholderiales</taxon>
        <taxon>Sphaerotilaceae</taxon>
        <taxon>Roseateles</taxon>
    </lineage>
</organism>
<evidence type="ECO:0000313" key="3">
    <source>
        <dbReference type="Proteomes" id="UP000295357"/>
    </source>
</evidence>
<feature type="region of interest" description="Disordered" evidence="1">
    <location>
        <begin position="40"/>
        <end position="112"/>
    </location>
</feature>